<dbReference type="InterPro" id="IPR036397">
    <property type="entry name" value="RNaseH_sf"/>
</dbReference>
<organism evidence="1 2">
    <name type="scientific">Trichonephila clavipes</name>
    <name type="common">Golden silk orbweaver</name>
    <name type="synonym">Nephila clavipes</name>
    <dbReference type="NCBI Taxonomy" id="2585209"/>
    <lineage>
        <taxon>Eukaryota</taxon>
        <taxon>Metazoa</taxon>
        <taxon>Ecdysozoa</taxon>
        <taxon>Arthropoda</taxon>
        <taxon>Chelicerata</taxon>
        <taxon>Arachnida</taxon>
        <taxon>Araneae</taxon>
        <taxon>Araneomorphae</taxon>
        <taxon>Entelegynae</taxon>
        <taxon>Araneoidea</taxon>
        <taxon>Nephilidae</taxon>
        <taxon>Trichonephila</taxon>
    </lineage>
</organism>
<dbReference type="Gene3D" id="3.30.420.10">
    <property type="entry name" value="Ribonuclease H-like superfamily/Ribonuclease H"/>
    <property type="match status" value="1"/>
</dbReference>
<name>A0A8X6WBV0_TRICX</name>
<proteinExistence type="predicted"/>
<dbReference type="Proteomes" id="UP000887159">
    <property type="component" value="Unassembled WGS sequence"/>
</dbReference>
<sequence length="116" mass="12769">MTIVFVCGLHGERLNPAFALQRHNAPTAGVMVWGAIACTVAPSIDAWHHDIPQPPVLPLMQRLSGTIFQQDNARPHSAMVPQDCLRTGNTHSWPARFVSNQAYLRSFGTASWAPRV</sequence>
<evidence type="ECO:0000313" key="1">
    <source>
        <dbReference type="EMBL" id="GFY31559.1"/>
    </source>
</evidence>
<dbReference type="AlphaFoldDB" id="A0A8X6WBV0"/>
<gene>
    <name evidence="1" type="primary">X975_05479</name>
    <name evidence="1" type="ORF">TNCV_4694031</name>
</gene>
<evidence type="ECO:0000313" key="2">
    <source>
        <dbReference type="Proteomes" id="UP000887159"/>
    </source>
</evidence>
<accession>A0A8X6WBV0</accession>
<reference evidence="1" key="1">
    <citation type="submission" date="2020-08" db="EMBL/GenBank/DDBJ databases">
        <title>Multicomponent nature underlies the extraordinary mechanical properties of spider dragline silk.</title>
        <authorList>
            <person name="Kono N."/>
            <person name="Nakamura H."/>
            <person name="Mori M."/>
            <person name="Yoshida Y."/>
            <person name="Ohtoshi R."/>
            <person name="Malay A.D."/>
            <person name="Moran D.A.P."/>
            <person name="Tomita M."/>
            <person name="Numata K."/>
            <person name="Arakawa K."/>
        </authorList>
    </citation>
    <scope>NUCLEOTIDE SEQUENCE</scope>
</reference>
<dbReference type="EMBL" id="BMAU01021399">
    <property type="protein sequence ID" value="GFY31559.1"/>
    <property type="molecule type" value="Genomic_DNA"/>
</dbReference>
<dbReference type="GO" id="GO:0003676">
    <property type="term" value="F:nucleic acid binding"/>
    <property type="evidence" value="ECO:0007669"/>
    <property type="project" value="InterPro"/>
</dbReference>
<comment type="caution">
    <text evidence="1">The sequence shown here is derived from an EMBL/GenBank/DDBJ whole genome shotgun (WGS) entry which is preliminary data.</text>
</comment>
<keyword evidence="2" id="KW-1185">Reference proteome</keyword>
<protein>
    <submittedName>
        <fullName evidence="1">Transposable element Tcb2 transposase</fullName>
    </submittedName>
</protein>